<evidence type="ECO:0000313" key="2">
    <source>
        <dbReference type="EMBL" id="MDX8036913.1"/>
    </source>
</evidence>
<reference evidence="2 3" key="2">
    <citation type="submission" date="2023-11" db="EMBL/GenBank/DDBJ databases">
        <authorList>
            <person name="Lara A.C."/>
            <person name="Chronakova A."/>
        </authorList>
    </citation>
    <scope>NUCLEOTIDE SEQUENCE [LARGE SCALE GENOMIC DNA]</scope>
    <source>
        <strain evidence="2 3">BCCO 10_0856</strain>
    </source>
</reference>
<proteinExistence type="predicted"/>
<accession>A0ABU4TFF5</accession>
<dbReference type="RefSeq" id="WP_319971909.1">
    <property type="nucleotide sequence ID" value="NZ_JAXAVW010000051.1"/>
</dbReference>
<gene>
    <name evidence="2" type="ORF">SK803_42525</name>
</gene>
<keyword evidence="3" id="KW-1185">Reference proteome</keyword>
<feature type="region of interest" description="Disordered" evidence="1">
    <location>
        <begin position="94"/>
        <end position="113"/>
    </location>
</feature>
<sequence length="113" mass="12707">MTNGVLEKMLRDELTRDLEQLGTVAADGDDASVLSIARRDMPRLVAALIALVDQHKPDADGRCRECRRGWWKRLPGPCRMLLAVRLAWTLNGPKQQESKARVCSAWRPGRASR</sequence>
<evidence type="ECO:0000313" key="3">
    <source>
        <dbReference type="Proteomes" id="UP001285521"/>
    </source>
</evidence>
<protein>
    <submittedName>
        <fullName evidence="2">Uncharacterized protein</fullName>
    </submittedName>
</protein>
<reference evidence="2 3" key="1">
    <citation type="submission" date="2023-11" db="EMBL/GenBank/DDBJ databases">
        <title>Lentzea sokolovensis, sp. nov., Lentzea kristufkii, sp. nov., and Lentzea miocenensis, sp. nov., rare actinobacteria from Sokolov Coal Basin, Miocene lacustrine sediment, Czech Republic.</title>
        <authorList>
            <person name="Lara A."/>
            <person name="Kotroba L."/>
            <person name="Nouioui I."/>
            <person name="Neumann-Schaal M."/>
            <person name="Mast Y."/>
            <person name="Chronakova A."/>
        </authorList>
    </citation>
    <scope>NUCLEOTIDE SEQUENCE [LARGE SCALE GENOMIC DNA]</scope>
    <source>
        <strain evidence="2 3">BCCO 10_0856</strain>
    </source>
</reference>
<name>A0ABU4TFF5_9PSEU</name>
<evidence type="ECO:0000256" key="1">
    <source>
        <dbReference type="SAM" id="MobiDB-lite"/>
    </source>
</evidence>
<dbReference type="EMBL" id="JAXAVW010000051">
    <property type="protein sequence ID" value="MDX8036913.1"/>
    <property type="molecule type" value="Genomic_DNA"/>
</dbReference>
<organism evidence="2 3">
    <name type="scientific">Lentzea miocenica</name>
    <dbReference type="NCBI Taxonomy" id="3095431"/>
    <lineage>
        <taxon>Bacteria</taxon>
        <taxon>Bacillati</taxon>
        <taxon>Actinomycetota</taxon>
        <taxon>Actinomycetes</taxon>
        <taxon>Pseudonocardiales</taxon>
        <taxon>Pseudonocardiaceae</taxon>
        <taxon>Lentzea</taxon>
    </lineage>
</organism>
<comment type="caution">
    <text evidence="2">The sequence shown here is derived from an EMBL/GenBank/DDBJ whole genome shotgun (WGS) entry which is preliminary data.</text>
</comment>
<dbReference type="Proteomes" id="UP001285521">
    <property type="component" value="Unassembled WGS sequence"/>
</dbReference>